<dbReference type="CDD" id="cd06558">
    <property type="entry name" value="crotonase-like"/>
    <property type="match status" value="1"/>
</dbReference>
<dbReference type="GeneID" id="20669827"/>
<dbReference type="InParanoid" id="W4KLT4"/>
<evidence type="ECO:0000256" key="4">
    <source>
        <dbReference type="SAM" id="Phobius"/>
    </source>
</evidence>
<dbReference type="Pfam" id="PF00378">
    <property type="entry name" value="ECH_1"/>
    <property type="match status" value="1"/>
</dbReference>
<keyword evidence="2" id="KW-0576">Peroxisome</keyword>
<dbReference type="AlphaFoldDB" id="W4KLT4"/>
<dbReference type="GO" id="GO:0005782">
    <property type="term" value="C:peroxisomal matrix"/>
    <property type="evidence" value="ECO:0007669"/>
    <property type="project" value="TreeGrafter"/>
</dbReference>
<feature type="transmembrane region" description="Helical" evidence="4">
    <location>
        <begin position="127"/>
        <end position="148"/>
    </location>
</feature>
<protein>
    <recommendedName>
        <fullName evidence="7">ClpP/crotonase</fullName>
    </recommendedName>
</protein>
<reference evidence="5 6" key="1">
    <citation type="journal article" date="2012" name="New Phytol.">
        <title>Insight into trade-off between wood decay and parasitism from the genome of a fungal forest pathogen.</title>
        <authorList>
            <person name="Olson A."/>
            <person name="Aerts A."/>
            <person name="Asiegbu F."/>
            <person name="Belbahri L."/>
            <person name="Bouzid O."/>
            <person name="Broberg A."/>
            <person name="Canback B."/>
            <person name="Coutinho P.M."/>
            <person name="Cullen D."/>
            <person name="Dalman K."/>
            <person name="Deflorio G."/>
            <person name="van Diepen L.T."/>
            <person name="Dunand C."/>
            <person name="Duplessis S."/>
            <person name="Durling M."/>
            <person name="Gonthier P."/>
            <person name="Grimwood J."/>
            <person name="Fossdal C.G."/>
            <person name="Hansson D."/>
            <person name="Henrissat B."/>
            <person name="Hietala A."/>
            <person name="Himmelstrand K."/>
            <person name="Hoffmeister D."/>
            <person name="Hogberg N."/>
            <person name="James T.Y."/>
            <person name="Karlsson M."/>
            <person name="Kohler A."/>
            <person name="Kues U."/>
            <person name="Lee Y.H."/>
            <person name="Lin Y.C."/>
            <person name="Lind M."/>
            <person name="Lindquist E."/>
            <person name="Lombard V."/>
            <person name="Lucas S."/>
            <person name="Lunden K."/>
            <person name="Morin E."/>
            <person name="Murat C."/>
            <person name="Park J."/>
            <person name="Raffaello T."/>
            <person name="Rouze P."/>
            <person name="Salamov A."/>
            <person name="Schmutz J."/>
            <person name="Solheim H."/>
            <person name="Stahlberg J."/>
            <person name="Velez H."/>
            <person name="de Vries R.P."/>
            <person name="Wiebenga A."/>
            <person name="Woodward S."/>
            <person name="Yakovlev I."/>
            <person name="Garbelotto M."/>
            <person name="Martin F."/>
            <person name="Grigoriev I.V."/>
            <person name="Stenlid J."/>
        </authorList>
    </citation>
    <scope>NUCLEOTIDE SEQUENCE [LARGE SCALE GENOMIC DNA]</scope>
    <source>
        <strain evidence="5 6">TC 32-1</strain>
    </source>
</reference>
<keyword evidence="6" id="KW-1185">Reference proteome</keyword>
<evidence type="ECO:0000313" key="5">
    <source>
        <dbReference type="EMBL" id="ETW86026.1"/>
    </source>
</evidence>
<dbReference type="STRING" id="747525.W4KLT4"/>
<dbReference type="InterPro" id="IPR029045">
    <property type="entry name" value="ClpP/crotonase-like_dom_sf"/>
</dbReference>
<dbReference type="HOGENOM" id="CLU_009834_6_1_1"/>
<gene>
    <name evidence="5" type="ORF">HETIRDRAFT_311052</name>
</gene>
<organism evidence="5 6">
    <name type="scientific">Heterobasidion irregulare (strain TC 32-1)</name>
    <dbReference type="NCBI Taxonomy" id="747525"/>
    <lineage>
        <taxon>Eukaryota</taxon>
        <taxon>Fungi</taxon>
        <taxon>Dikarya</taxon>
        <taxon>Basidiomycota</taxon>
        <taxon>Agaricomycotina</taxon>
        <taxon>Agaricomycetes</taxon>
        <taxon>Russulales</taxon>
        <taxon>Bondarzewiaceae</taxon>
        <taxon>Heterobasidion</taxon>
        <taxon>Heterobasidion annosum species complex</taxon>
    </lineage>
</organism>
<keyword evidence="4" id="KW-0812">Transmembrane</keyword>
<sequence>MSKVIVDVSQGIATITFNRPDTLNAITAEDYEAFASALRDIDQRPDVLVTVWQATGRWFCAGTDVKASKLPAPTLRRQFLTRVADTNTETSHALYTHSKILVAALNGPVMAAFLGHFDFIYCVPNAWLSVPFTFLGLVAEGGSSVMFMKRMGVAKANEALIWGKKLTAEELLACGFVNQIFAQQTPESFHVAVRKHLLEQLSGLEPSSVLGVKKLLKAGLKEQNDPDAANIRESFEQAKQLHTGIPADRFARIARKEIRHKL</sequence>
<evidence type="ECO:0000313" key="6">
    <source>
        <dbReference type="Proteomes" id="UP000030671"/>
    </source>
</evidence>
<dbReference type="GO" id="GO:0006635">
    <property type="term" value="P:fatty acid beta-oxidation"/>
    <property type="evidence" value="ECO:0007669"/>
    <property type="project" value="TreeGrafter"/>
</dbReference>
<dbReference type="SUPFAM" id="SSF52096">
    <property type="entry name" value="ClpP/crotonase"/>
    <property type="match status" value="1"/>
</dbReference>
<dbReference type="PANTHER" id="PTHR43684:SF1">
    <property type="entry name" value="ENOYL-COA DELTA ISOMERASE 2"/>
    <property type="match status" value="1"/>
</dbReference>
<comment type="subcellular location">
    <subcellularLocation>
        <location evidence="1">Peroxisome</location>
    </subcellularLocation>
</comment>
<proteinExistence type="predicted"/>
<evidence type="ECO:0000256" key="3">
    <source>
        <dbReference type="ARBA" id="ARBA00023235"/>
    </source>
</evidence>
<dbReference type="InterPro" id="IPR051053">
    <property type="entry name" value="ECH/Chromodomain_protein"/>
</dbReference>
<evidence type="ECO:0000256" key="1">
    <source>
        <dbReference type="ARBA" id="ARBA00004275"/>
    </source>
</evidence>
<dbReference type="RefSeq" id="XP_009542812.1">
    <property type="nucleotide sequence ID" value="XM_009544517.1"/>
</dbReference>
<dbReference type="Gene3D" id="3.90.226.10">
    <property type="entry name" value="2-enoyl-CoA Hydratase, Chain A, domain 1"/>
    <property type="match status" value="1"/>
</dbReference>
<keyword evidence="4" id="KW-1133">Transmembrane helix</keyword>
<keyword evidence="3" id="KW-0413">Isomerase</keyword>
<name>W4KLT4_HETIT</name>
<dbReference type="KEGG" id="hir:HETIRDRAFT_311052"/>
<feature type="transmembrane region" description="Helical" evidence="4">
    <location>
        <begin position="100"/>
        <end position="121"/>
    </location>
</feature>
<dbReference type="PANTHER" id="PTHR43684">
    <property type="match status" value="1"/>
</dbReference>
<dbReference type="OrthoDB" id="448450at2759"/>
<dbReference type="Proteomes" id="UP000030671">
    <property type="component" value="Unassembled WGS sequence"/>
</dbReference>
<dbReference type="InterPro" id="IPR001753">
    <property type="entry name" value="Enoyl-CoA_hydra/iso"/>
</dbReference>
<accession>W4KLT4</accession>
<dbReference type="eggNOG" id="KOG0016">
    <property type="taxonomic scope" value="Eukaryota"/>
</dbReference>
<evidence type="ECO:0000256" key="2">
    <source>
        <dbReference type="ARBA" id="ARBA00023140"/>
    </source>
</evidence>
<keyword evidence="4" id="KW-0472">Membrane</keyword>
<evidence type="ECO:0008006" key="7">
    <source>
        <dbReference type="Google" id="ProtNLM"/>
    </source>
</evidence>
<dbReference type="EMBL" id="KI925455">
    <property type="protein sequence ID" value="ETW86026.1"/>
    <property type="molecule type" value="Genomic_DNA"/>
</dbReference>
<dbReference type="GO" id="GO:0004165">
    <property type="term" value="F:delta(3)-delta(2)-enoyl-CoA isomerase activity"/>
    <property type="evidence" value="ECO:0007669"/>
    <property type="project" value="UniProtKB-ARBA"/>
</dbReference>